<evidence type="ECO:0000313" key="2">
    <source>
        <dbReference type="Proteomes" id="UP000051950"/>
    </source>
</evidence>
<keyword evidence="2" id="KW-1185">Reference proteome</keyword>
<dbReference type="Proteomes" id="UP000051950">
    <property type="component" value="Unassembled WGS sequence"/>
</dbReference>
<comment type="caution">
    <text evidence="1">The sequence shown here is derived from an EMBL/GenBank/DDBJ whole genome shotgun (WGS) entry which is preliminary data.</text>
</comment>
<dbReference type="EMBL" id="LMZQ01000005">
    <property type="protein sequence ID" value="KRT16475.1"/>
    <property type="molecule type" value="Genomic_DNA"/>
</dbReference>
<proteinExistence type="predicted"/>
<accession>A0A0T5VRK4</accession>
<reference evidence="1 2" key="1">
    <citation type="submission" date="2015-11" db="EMBL/GenBank/DDBJ databases">
        <title>Sequence of Pedobacter ginsenosidimutans.</title>
        <authorList>
            <person name="Carson E."/>
            <person name="Keyser V."/>
            <person name="Newman J."/>
            <person name="Miller J."/>
        </authorList>
    </citation>
    <scope>NUCLEOTIDE SEQUENCE [LARGE SCALE GENOMIC DNA]</scope>
    <source>
        <strain evidence="1 2">KACC 14530</strain>
    </source>
</reference>
<dbReference type="AlphaFoldDB" id="A0A0T5VRK4"/>
<sequence length="111" mass="12680">MEYGFVVMETNRCLKHETFLRKKNTFFYRGAVPMGRIINYTRQKGWVVAKHTCFLLSLMTLPDWTEDKEATLSTQIVPSGRLLGSQFIIGIFRSIGTFGGKPLIDVHHLAT</sequence>
<evidence type="ECO:0000313" key="1">
    <source>
        <dbReference type="EMBL" id="KRT16475.1"/>
    </source>
</evidence>
<gene>
    <name evidence="1" type="ORF">ASU31_09940</name>
</gene>
<protein>
    <submittedName>
        <fullName evidence="1">Uncharacterized protein</fullName>
    </submittedName>
</protein>
<name>A0A0T5VRK4_9SPHI</name>
<organism evidence="1 2">
    <name type="scientific">Pedobacter ginsenosidimutans</name>
    <dbReference type="NCBI Taxonomy" id="687842"/>
    <lineage>
        <taxon>Bacteria</taxon>
        <taxon>Pseudomonadati</taxon>
        <taxon>Bacteroidota</taxon>
        <taxon>Sphingobacteriia</taxon>
        <taxon>Sphingobacteriales</taxon>
        <taxon>Sphingobacteriaceae</taxon>
        <taxon>Pedobacter</taxon>
    </lineage>
</organism>